<accession>A0ABW3D644</accession>
<keyword evidence="3" id="KW-1185">Reference proteome</keyword>
<sequence length="147" mass="17529">MYTRLGIQNPSQLNVFEIAYRLNAWLYFNDFPSKSIERNGLISISLDRRRSPPEQWEDFLHELCHVLRHSGNQMHLPKPFVELQEWDADNFLLYAAIPYSMYRNLILPSRECEAIDIIAREFGCTHALAERRLQQIRRRTYQYVIGL</sequence>
<gene>
    <name evidence="2" type="ORF">ACFQ03_06595</name>
</gene>
<dbReference type="Proteomes" id="UP001597120">
    <property type="component" value="Unassembled WGS sequence"/>
</dbReference>
<dbReference type="Pfam" id="PF06114">
    <property type="entry name" value="Peptidase_M78"/>
    <property type="match status" value="1"/>
</dbReference>
<proteinExistence type="predicted"/>
<evidence type="ECO:0000313" key="2">
    <source>
        <dbReference type="EMBL" id="MFD0868813.1"/>
    </source>
</evidence>
<dbReference type="RefSeq" id="WP_379286994.1">
    <property type="nucleotide sequence ID" value="NZ_JBHTIU010000023.1"/>
</dbReference>
<feature type="domain" description="IrrE N-terminal-like" evidence="1">
    <location>
        <begin position="29"/>
        <end position="133"/>
    </location>
</feature>
<name>A0ABW3D644_9BACL</name>
<evidence type="ECO:0000259" key="1">
    <source>
        <dbReference type="Pfam" id="PF06114"/>
    </source>
</evidence>
<evidence type="ECO:0000313" key="3">
    <source>
        <dbReference type="Proteomes" id="UP001597120"/>
    </source>
</evidence>
<reference evidence="3" key="1">
    <citation type="journal article" date="2019" name="Int. J. Syst. Evol. Microbiol.">
        <title>The Global Catalogue of Microorganisms (GCM) 10K type strain sequencing project: providing services to taxonomists for standard genome sequencing and annotation.</title>
        <authorList>
            <consortium name="The Broad Institute Genomics Platform"/>
            <consortium name="The Broad Institute Genome Sequencing Center for Infectious Disease"/>
            <person name="Wu L."/>
            <person name="Ma J."/>
        </authorList>
    </citation>
    <scope>NUCLEOTIDE SEQUENCE [LARGE SCALE GENOMIC DNA]</scope>
    <source>
        <strain evidence="3">CCUG 57263</strain>
    </source>
</reference>
<comment type="caution">
    <text evidence="2">The sequence shown here is derived from an EMBL/GenBank/DDBJ whole genome shotgun (WGS) entry which is preliminary data.</text>
</comment>
<protein>
    <submittedName>
        <fullName evidence="2">ImmA/IrrE family metallo-endopeptidase</fullName>
    </submittedName>
</protein>
<dbReference type="EMBL" id="JBHTIU010000023">
    <property type="protein sequence ID" value="MFD0868813.1"/>
    <property type="molecule type" value="Genomic_DNA"/>
</dbReference>
<organism evidence="2 3">
    <name type="scientific">Paenibacillus residui</name>
    <dbReference type="NCBI Taxonomy" id="629724"/>
    <lineage>
        <taxon>Bacteria</taxon>
        <taxon>Bacillati</taxon>
        <taxon>Bacillota</taxon>
        <taxon>Bacilli</taxon>
        <taxon>Bacillales</taxon>
        <taxon>Paenibacillaceae</taxon>
        <taxon>Paenibacillus</taxon>
    </lineage>
</organism>
<dbReference type="InterPro" id="IPR010359">
    <property type="entry name" value="IrrE_HExxH"/>
</dbReference>